<organism evidence="2 3">
    <name type="scientific">Basidiobolus meristosporus CBS 931.73</name>
    <dbReference type="NCBI Taxonomy" id="1314790"/>
    <lineage>
        <taxon>Eukaryota</taxon>
        <taxon>Fungi</taxon>
        <taxon>Fungi incertae sedis</taxon>
        <taxon>Zoopagomycota</taxon>
        <taxon>Entomophthoromycotina</taxon>
        <taxon>Basidiobolomycetes</taxon>
        <taxon>Basidiobolales</taxon>
        <taxon>Basidiobolaceae</taxon>
        <taxon>Basidiobolus</taxon>
    </lineage>
</organism>
<feature type="compositionally biased region" description="Polar residues" evidence="1">
    <location>
        <begin position="71"/>
        <end position="88"/>
    </location>
</feature>
<gene>
    <name evidence="2" type="ORF">K493DRAFT_61093</name>
</gene>
<dbReference type="EMBL" id="MCFE01000393">
    <property type="protein sequence ID" value="ORX90199.1"/>
    <property type="molecule type" value="Genomic_DNA"/>
</dbReference>
<keyword evidence="3" id="KW-1185">Reference proteome</keyword>
<comment type="caution">
    <text evidence="2">The sequence shown here is derived from an EMBL/GenBank/DDBJ whole genome shotgun (WGS) entry which is preliminary data.</text>
</comment>
<feature type="compositionally biased region" description="Polar residues" evidence="1">
    <location>
        <begin position="1"/>
        <end position="14"/>
    </location>
</feature>
<dbReference type="InParanoid" id="A0A1Y1XWR5"/>
<protein>
    <submittedName>
        <fullName evidence="2">Uncharacterized protein</fullName>
    </submittedName>
</protein>
<evidence type="ECO:0000313" key="2">
    <source>
        <dbReference type="EMBL" id="ORX90199.1"/>
    </source>
</evidence>
<accession>A0A1Y1XWR5</accession>
<reference evidence="2 3" key="1">
    <citation type="submission" date="2016-07" db="EMBL/GenBank/DDBJ databases">
        <title>Pervasive Adenine N6-methylation of Active Genes in Fungi.</title>
        <authorList>
            <consortium name="DOE Joint Genome Institute"/>
            <person name="Mondo S.J."/>
            <person name="Dannebaum R.O."/>
            <person name="Kuo R.C."/>
            <person name="Labutti K."/>
            <person name="Haridas S."/>
            <person name="Kuo A."/>
            <person name="Salamov A."/>
            <person name="Ahrendt S.R."/>
            <person name="Lipzen A."/>
            <person name="Sullivan W."/>
            <person name="Andreopoulos W.B."/>
            <person name="Clum A."/>
            <person name="Lindquist E."/>
            <person name="Daum C."/>
            <person name="Ramamoorthy G.K."/>
            <person name="Gryganskyi A."/>
            <person name="Culley D."/>
            <person name="Magnuson J.K."/>
            <person name="James T.Y."/>
            <person name="O'Malley M.A."/>
            <person name="Stajich J.E."/>
            <person name="Spatafora J.W."/>
            <person name="Visel A."/>
            <person name="Grigoriev I.V."/>
        </authorList>
    </citation>
    <scope>NUCLEOTIDE SEQUENCE [LARGE SCALE GENOMIC DNA]</scope>
    <source>
        <strain evidence="2 3">CBS 931.73</strain>
    </source>
</reference>
<evidence type="ECO:0000313" key="3">
    <source>
        <dbReference type="Proteomes" id="UP000193498"/>
    </source>
</evidence>
<feature type="compositionally biased region" description="Low complexity" evidence="1">
    <location>
        <begin position="146"/>
        <end position="157"/>
    </location>
</feature>
<proteinExistence type="predicted"/>
<evidence type="ECO:0000256" key="1">
    <source>
        <dbReference type="SAM" id="MobiDB-lite"/>
    </source>
</evidence>
<feature type="region of interest" description="Disordered" evidence="1">
    <location>
        <begin position="1"/>
        <end position="182"/>
    </location>
</feature>
<sequence length="182" mass="19807">MPGRNQSVRSSTPVSKFVYKSSERKENGQNAGLIHTLDFTKTPKTVTPSHKKGQQKTPRHIAVSALLNAVRSPQSRPSQNFEEISATSSDEESSLAEYAKERLVSPGKARKKKPGITFQSPTRLPLQIGTQTRKHPSKKPVGNMYRSSLALASSPAPSERPEGTPSKPATKTNIAPKIPRLG</sequence>
<dbReference type="Proteomes" id="UP000193498">
    <property type="component" value="Unassembled WGS sequence"/>
</dbReference>
<dbReference type="AlphaFoldDB" id="A0A1Y1XWR5"/>
<feature type="compositionally biased region" description="Basic residues" evidence="1">
    <location>
        <begin position="49"/>
        <end position="59"/>
    </location>
</feature>
<name>A0A1Y1XWR5_9FUNG</name>